<accession>A0A5B7HAN1</accession>
<reference evidence="1 2" key="1">
    <citation type="submission" date="2019-05" db="EMBL/GenBank/DDBJ databases">
        <title>Another draft genome of Portunus trituberculatus and its Hox gene families provides insights of decapod evolution.</title>
        <authorList>
            <person name="Jeong J.-H."/>
            <person name="Song I."/>
            <person name="Kim S."/>
            <person name="Choi T."/>
            <person name="Kim D."/>
            <person name="Ryu S."/>
            <person name="Kim W."/>
        </authorList>
    </citation>
    <scope>NUCLEOTIDE SEQUENCE [LARGE SCALE GENOMIC DNA]</scope>
    <source>
        <tissue evidence="1">Muscle</tissue>
    </source>
</reference>
<dbReference type="Proteomes" id="UP000324222">
    <property type="component" value="Unassembled WGS sequence"/>
</dbReference>
<sequence>MRVHLTALGVLTPTRSTFTCSNFLAVRPASLDDTATTTGTVLYLVVCPGGGAAAVKGRTQWHPKQ</sequence>
<comment type="caution">
    <text evidence="1">The sequence shown here is derived from an EMBL/GenBank/DDBJ whole genome shotgun (WGS) entry which is preliminary data.</text>
</comment>
<name>A0A5B7HAN1_PORTR</name>
<evidence type="ECO:0000313" key="1">
    <source>
        <dbReference type="EMBL" id="MPC67163.1"/>
    </source>
</evidence>
<organism evidence="1 2">
    <name type="scientific">Portunus trituberculatus</name>
    <name type="common">Swimming crab</name>
    <name type="synonym">Neptunus trituberculatus</name>
    <dbReference type="NCBI Taxonomy" id="210409"/>
    <lineage>
        <taxon>Eukaryota</taxon>
        <taxon>Metazoa</taxon>
        <taxon>Ecdysozoa</taxon>
        <taxon>Arthropoda</taxon>
        <taxon>Crustacea</taxon>
        <taxon>Multicrustacea</taxon>
        <taxon>Malacostraca</taxon>
        <taxon>Eumalacostraca</taxon>
        <taxon>Eucarida</taxon>
        <taxon>Decapoda</taxon>
        <taxon>Pleocyemata</taxon>
        <taxon>Brachyura</taxon>
        <taxon>Eubrachyura</taxon>
        <taxon>Portunoidea</taxon>
        <taxon>Portunidae</taxon>
        <taxon>Portuninae</taxon>
        <taxon>Portunus</taxon>
    </lineage>
</organism>
<gene>
    <name evidence="1" type="ORF">E2C01_061330</name>
</gene>
<evidence type="ECO:0000313" key="2">
    <source>
        <dbReference type="Proteomes" id="UP000324222"/>
    </source>
</evidence>
<protein>
    <submittedName>
        <fullName evidence="1">Uncharacterized protein</fullName>
    </submittedName>
</protein>
<dbReference type="AlphaFoldDB" id="A0A5B7HAN1"/>
<dbReference type="EMBL" id="VSRR010025831">
    <property type="protein sequence ID" value="MPC67163.1"/>
    <property type="molecule type" value="Genomic_DNA"/>
</dbReference>
<keyword evidence="2" id="KW-1185">Reference proteome</keyword>
<proteinExistence type="predicted"/>